<sequence length="369" mass="38977">MSGCNSSSLRHAAIILLIIPFFLSVSAQTLLFTAPATTALTALGATNNYTLGDDVRIAWQTGFAKTTLRVWQGPRGDGSWVRKVLAENRSQYDTSFTWTAAPIDNIPLSRAFHFELTNAEDGSCAGCAADSADFYVTRSSTTSSTSTSASSTAPPATSASPSSSPTAATTPVLHNNRHALALGLGIGLGVGLPLLLALLALCAFCLIRRRKNQRRSANLPRGHQPKLSISAPFMVQHDKAVGPPGSPGYPQVAYFGAYRPGRDDDAHRDRSSTGTASTMASSYHGPFEFERPGSGPGFDSRSMEREMSSIPRSSPQYAQSGWGASSASGSQRTGTPKSDGHGGGRRLTSIDEHGPPPPRAGTPEWPLRS</sequence>
<gene>
    <name evidence="10" type="ORF">B0A54_04099</name>
    <name evidence="8" type="ORF">LTR82_011015</name>
    <name evidence="9" type="ORF">LTR91_001143</name>
</gene>
<evidence type="ECO:0000256" key="7">
    <source>
        <dbReference type="SAM" id="SignalP"/>
    </source>
</evidence>
<feature type="compositionally biased region" description="Basic and acidic residues" evidence="5">
    <location>
        <begin position="338"/>
        <end position="354"/>
    </location>
</feature>
<evidence type="ECO:0000313" key="12">
    <source>
        <dbReference type="Proteomes" id="UP001175353"/>
    </source>
</evidence>
<dbReference type="EMBL" id="JASUXU010000039">
    <property type="protein sequence ID" value="KAK0318025.1"/>
    <property type="molecule type" value="Genomic_DNA"/>
</dbReference>
<evidence type="ECO:0000313" key="9">
    <source>
        <dbReference type="EMBL" id="KAK1014280.1"/>
    </source>
</evidence>
<organism evidence="10 11">
    <name type="scientific">Friedmanniomyces endolithicus</name>
    <dbReference type="NCBI Taxonomy" id="329885"/>
    <lineage>
        <taxon>Eukaryota</taxon>
        <taxon>Fungi</taxon>
        <taxon>Dikarya</taxon>
        <taxon>Ascomycota</taxon>
        <taxon>Pezizomycotina</taxon>
        <taxon>Dothideomycetes</taxon>
        <taxon>Dothideomycetidae</taxon>
        <taxon>Mycosphaerellales</taxon>
        <taxon>Teratosphaeriaceae</taxon>
        <taxon>Friedmanniomyces</taxon>
    </lineage>
</organism>
<evidence type="ECO:0000256" key="2">
    <source>
        <dbReference type="ARBA" id="ARBA00022692"/>
    </source>
</evidence>
<dbReference type="Proteomes" id="UP001168146">
    <property type="component" value="Unassembled WGS sequence"/>
</dbReference>
<dbReference type="Proteomes" id="UP001175353">
    <property type="component" value="Unassembled WGS sequence"/>
</dbReference>
<dbReference type="Proteomes" id="UP000310066">
    <property type="component" value="Unassembled WGS sequence"/>
</dbReference>
<feature type="signal peptide" evidence="7">
    <location>
        <begin position="1"/>
        <end position="27"/>
    </location>
</feature>
<evidence type="ECO:0000256" key="6">
    <source>
        <dbReference type="SAM" id="Phobius"/>
    </source>
</evidence>
<dbReference type="EMBL" id="JAUJLE010000004">
    <property type="protein sequence ID" value="KAK1014280.1"/>
    <property type="molecule type" value="Genomic_DNA"/>
</dbReference>
<evidence type="ECO:0000256" key="3">
    <source>
        <dbReference type="ARBA" id="ARBA00022989"/>
    </source>
</evidence>
<comment type="subcellular location">
    <subcellularLocation>
        <location evidence="1">Membrane</location>
        <topology evidence="1">Single-pass membrane protein</topology>
    </subcellularLocation>
</comment>
<keyword evidence="12" id="KW-1185">Reference proteome</keyword>
<evidence type="ECO:0000256" key="5">
    <source>
        <dbReference type="SAM" id="MobiDB-lite"/>
    </source>
</evidence>
<feature type="transmembrane region" description="Helical" evidence="6">
    <location>
        <begin position="179"/>
        <end position="207"/>
    </location>
</feature>
<evidence type="ECO:0000313" key="8">
    <source>
        <dbReference type="EMBL" id="KAK0318025.1"/>
    </source>
</evidence>
<protein>
    <recommendedName>
        <fullName evidence="13">Mid2 domain-containing protein</fullName>
    </recommendedName>
</protein>
<keyword evidence="3 6" id="KW-1133">Transmembrane helix</keyword>
<proteinExistence type="predicted"/>
<dbReference type="STRING" id="329885.A0A4U0V9K1"/>
<dbReference type="PANTHER" id="PTHR15549">
    <property type="entry name" value="PAIRED IMMUNOGLOBULIN-LIKE TYPE 2 RECEPTOR"/>
    <property type="match status" value="1"/>
</dbReference>
<dbReference type="GO" id="GO:0071944">
    <property type="term" value="C:cell periphery"/>
    <property type="evidence" value="ECO:0007669"/>
    <property type="project" value="UniProtKB-ARBA"/>
</dbReference>
<keyword evidence="7" id="KW-0732">Signal</keyword>
<reference evidence="9" key="3">
    <citation type="submission" date="2023-06" db="EMBL/GenBank/DDBJ databases">
        <title>Black Yeasts Isolated from many extreme environments.</title>
        <authorList>
            <person name="Coleine C."/>
            <person name="Stajich J.E."/>
            <person name="Selbmann L."/>
        </authorList>
    </citation>
    <scope>NUCLEOTIDE SEQUENCE</scope>
    <source>
        <strain evidence="9">CCFEE 5200</strain>
    </source>
</reference>
<feature type="region of interest" description="Disordered" evidence="5">
    <location>
        <begin position="256"/>
        <end position="369"/>
    </location>
</feature>
<evidence type="ECO:0000256" key="1">
    <source>
        <dbReference type="ARBA" id="ARBA00004167"/>
    </source>
</evidence>
<evidence type="ECO:0000313" key="11">
    <source>
        <dbReference type="Proteomes" id="UP000310066"/>
    </source>
</evidence>
<keyword evidence="4 6" id="KW-0472">Membrane</keyword>
<evidence type="ECO:0000256" key="4">
    <source>
        <dbReference type="ARBA" id="ARBA00023136"/>
    </source>
</evidence>
<reference evidence="8" key="2">
    <citation type="submission" date="2021-12" db="EMBL/GenBank/DDBJ databases">
        <title>Black yeast isolated from Biological Soil Crust.</title>
        <authorList>
            <person name="Kurbessoian T."/>
        </authorList>
    </citation>
    <scope>NUCLEOTIDE SEQUENCE</scope>
    <source>
        <strain evidence="8">CCFEE 5208</strain>
    </source>
</reference>
<dbReference type="OrthoDB" id="3919732at2759"/>
<dbReference type="GO" id="GO:0016020">
    <property type="term" value="C:membrane"/>
    <property type="evidence" value="ECO:0007669"/>
    <property type="project" value="UniProtKB-SubCell"/>
</dbReference>
<reference evidence="10 11" key="1">
    <citation type="submission" date="2017-03" db="EMBL/GenBank/DDBJ databases">
        <title>Genomes of endolithic fungi from Antarctica.</title>
        <authorList>
            <person name="Coleine C."/>
            <person name="Masonjones S."/>
            <person name="Stajich J.E."/>
        </authorList>
    </citation>
    <scope>NUCLEOTIDE SEQUENCE [LARGE SCALE GENOMIC DNA]</scope>
    <source>
        <strain evidence="10 11">CCFEE 5311</strain>
    </source>
</reference>
<evidence type="ECO:0000313" key="10">
    <source>
        <dbReference type="EMBL" id="TKA45560.1"/>
    </source>
</evidence>
<name>A0A4U0V9K1_9PEZI</name>
<feature type="chain" id="PRO_5044609399" description="Mid2 domain-containing protein" evidence="7">
    <location>
        <begin position="28"/>
        <end position="369"/>
    </location>
</feature>
<dbReference type="InterPro" id="IPR051694">
    <property type="entry name" value="Immunoregulatory_rcpt-like"/>
</dbReference>
<feature type="region of interest" description="Disordered" evidence="5">
    <location>
        <begin position="141"/>
        <end position="170"/>
    </location>
</feature>
<accession>A0A4U0V9K1</accession>
<dbReference type="EMBL" id="NAJP01000011">
    <property type="protein sequence ID" value="TKA45560.1"/>
    <property type="molecule type" value="Genomic_DNA"/>
</dbReference>
<keyword evidence="2 6" id="KW-0812">Transmembrane</keyword>
<dbReference type="AlphaFoldDB" id="A0A4U0V9K1"/>
<feature type="compositionally biased region" description="Low complexity" evidence="5">
    <location>
        <begin position="316"/>
        <end position="331"/>
    </location>
</feature>
<comment type="caution">
    <text evidence="10">The sequence shown here is derived from an EMBL/GenBank/DDBJ whole genome shotgun (WGS) entry which is preliminary data.</text>
</comment>
<feature type="compositionally biased region" description="Low complexity" evidence="5">
    <location>
        <begin position="272"/>
        <end position="282"/>
    </location>
</feature>
<evidence type="ECO:0008006" key="13">
    <source>
        <dbReference type="Google" id="ProtNLM"/>
    </source>
</evidence>
<feature type="compositionally biased region" description="Basic and acidic residues" evidence="5">
    <location>
        <begin position="260"/>
        <end position="271"/>
    </location>
</feature>